<organism evidence="1">
    <name type="scientific">Streptomyces tabacisoli</name>
    <dbReference type="NCBI Taxonomy" id="3156398"/>
    <lineage>
        <taxon>Bacteria</taxon>
        <taxon>Bacillati</taxon>
        <taxon>Actinomycetota</taxon>
        <taxon>Actinomycetes</taxon>
        <taxon>Kitasatosporales</taxon>
        <taxon>Streptomycetaceae</taxon>
        <taxon>Streptomyces</taxon>
    </lineage>
</organism>
<dbReference type="KEGG" id="stac:ABII15_23680"/>
<gene>
    <name evidence="1" type="ORF">ABII15_23680</name>
</gene>
<dbReference type="AlphaFoldDB" id="A0AAU8IY59"/>
<evidence type="ECO:0000313" key="1">
    <source>
        <dbReference type="EMBL" id="XCJ72776.1"/>
    </source>
</evidence>
<proteinExistence type="predicted"/>
<name>A0AAU8IY59_9ACTN</name>
<protein>
    <submittedName>
        <fullName evidence="1">Uncharacterized protein</fullName>
    </submittedName>
</protein>
<accession>A0AAU8IY59</accession>
<sequence>MNGMKSVAEFVATGKFHGLGLGSPLSAVTEKIRVDFIEEADEENLSLRRDYGFIEFHFSQEPEWVVTSGMLELHRIAGNSTLMAEWEETMQEVFPRYFSWGEFSQQYHRIPDAPPLIRTAQGGFVEYRSAATRVSVLVVDGEDGRDDWPGGCDVWSVSLG</sequence>
<dbReference type="RefSeq" id="WP_353944296.1">
    <property type="nucleotide sequence ID" value="NZ_CP159534.1"/>
</dbReference>
<dbReference type="EMBL" id="CP159534">
    <property type="protein sequence ID" value="XCJ72776.1"/>
    <property type="molecule type" value="Genomic_DNA"/>
</dbReference>
<reference evidence="1" key="1">
    <citation type="submission" date="2024-06" db="EMBL/GenBank/DDBJ databases">
        <title>Streptomyces sp. strain HUAS MG91 genome sequences.</title>
        <authorList>
            <person name="Mo P."/>
        </authorList>
    </citation>
    <scope>NUCLEOTIDE SEQUENCE</scope>
    <source>
        <strain evidence="1">HUAS MG91</strain>
    </source>
</reference>